<dbReference type="Pfam" id="PF02674">
    <property type="entry name" value="Colicin_V"/>
    <property type="match status" value="1"/>
</dbReference>
<evidence type="ECO:0000256" key="5">
    <source>
        <dbReference type="SAM" id="Phobius"/>
    </source>
</evidence>
<keyword evidence="7" id="KW-1185">Reference proteome</keyword>
<evidence type="ECO:0000256" key="4">
    <source>
        <dbReference type="ARBA" id="ARBA00023136"/>
    </source>
</evidence>
<comment type="subcellular location">
    <subcellularLocation>
        <location evidence="1">Membrane</location>
        <topology evidence="1">Multi-pass membrane protein</topology>
    </subcellularLocation>
</comment>
<sequence>MLTMFLFLILVWAFYIGYSRGFGLQVFYTLSSLLALVVANLMFKELATHLTLWIPYSNPTQESSVSFFQSVNLFDLDRVYYAGVAFVGVYVLVYGIGRLLGIFAHLLSFERFDSRFFAIIGGMLSVGVSGLSLGLLLSVLATVPIVGLQHFLSTSILARFFIYIVSFITNSWI</sequence>
<evidence type="ECO:0000256" key="3">
    <source>
        <dbReference type="ARBA" id="ARBA00022989"/>
    </source>
</evidence>
<keyword evidence="2 5" id="KW-0812">Transmembrane</keyword>
<dbReference type="PANTHER" id="PTHR37306:SF1">
    <property type="entry name" value="COLICIN V PRODUCTION PROTEIN"/>
    <property type="match status" value="1"/>
</dbReference>
<organism evidence="6 7">
    <name type="scientific">Streptococcus sciuri</name>
    <dbReference type="NCBI Taxonomy" id="2973939"/>
    <lineage>
        <taxon>Bacteria</taxon>
        <taxon>Bacillati</taxon>
        <taxon>Bacillota</taxon>
        <taxon>Bacilli</taxon>
        <taxon>Lactobacillales</taxon>
        <taxon>Streptococcaceae</taxon>
        <taxon>Streptococcus</taxon>
    </lineage>
</organism>
<dbReference type="InterPro" id="IPR003825">
    <property type="entry name" value="Colicin-V_CvpA"/>
</dbReference>
<dbReference type="Proteomes" id="UP001206548">
    <property type="component" value="Unassembled WGS sequence"/>
</dbReference>
<dbReference type="RefSeq" id="WP_259138210.1">
    <property type="nucleotide sequence ID" value="NZ_JANUXX010000004.1"/>
</dbReference>
<evidence type="ECO:0000256" key="1">
    <source>
        <dbReference type="ARBA" id="ARBA00004141"/>
    </source>
</evidence>
<evidence type="ECO:0000256" key="2">
    <source>
        <dbReference type="ARBA" id="ARBA00022692"/>
    </source>
</evidence>
<dbReference type="PANTHER" id="PTHR37306">
    <property type="entry name" value="COLICIN V PRODUCTION PROTEIN"/>
    <property type="match status" value="1"/>
</dbReference>
<keyword evidence="3 5" id="KW-1133">Transmembrane helix</keyword>
<protein>
    <submittedName>
        <fullName evidence="6">CvpA family protein</fullName>
    </submittedName>
</protein>
<dbReference type="EMBL" id="JANUXX010000004">
    <property type="protein sequence ID" value="MCS4488256.1"/>
    <property type="molecule type" value="Genomic_DNA"/>
</dbReference>
<accession>A0ABT2F704</accession>
<keyword evidence="4 5" id="KW-0472">Membrane</keyword>
<feature type="transmembrane region" description="Helical" evidence="5">
    <location>
        <begin position="147"/>
        <end position="168"/>
    </location>
</feature>
<proteinExistence type="predicted"/>
<feature type="transmembrane region" description="Helical" evidence="5">
    <location>
        <begin position="116"/>
        <end position="141"/>
    </location>
</feature>
<gene>
    <name evidence="6" type="ORF">NXS10_04695</name>
</gene>
<reference evidence="6 7" key="1">
    <citation type="journal article" date="2023" name="Int. J. Syst. Evol. Microbiol.">
        <title>Streptococcus sciuri sp. nov., Staphylococcus marylandisciuri sp. nov. and Staphylococcus americanisciuri sp. nov., isolated from faeces of eastern grey squirrel (Sciurus carolinensis).</title>
        <authorList>
            <person name="Volokhov D.V."/>
            <person name="Zagorodnyaya T.A."/>
            <person name="Furtak V.A."/>
            <person name="Nattanmai G."/>
            <person name="Randall L."/>
            <person name="Jose S."/>
            <person name="Gao Y."/>
            <person name="Eisenberg T."/>
            <person name="Delmonte P."/>
            <person name="Blom J."/>
            <person name="Mitchell K.K."/>
        </authorList>
    </citation>
    <scope>NUCLEOTIDE SEQUENCE [LARGE SCALE GENOMIC DNA]</scope>
    <source>
        <strain evidence="6 7">SQ9-PEA</strain>
    </source>
</reference>
<name>A0ABT2F704_9STRE</name>
<feature type="transmembrane region" description="Helical" evidence="5">
    <location>
        <begin position="79"/>
        <end position="104"/>
    </location>
</feature>
<comment type="caution">
    <text evidence="6">The sequence shown here is derived from an EMBL/GenBank/DDBJ whole genome shotgun (WGS) entry which is preliminary data.</text>
</comment>
<evidence type="ECO:0000313" key="6">
    <source>
        <dbReference type="EMBL" id="MCS4488256.1"/>
    </source>
</evidence>
<evidence type="ECO:0000313" key="7">
    <source>
        <dbReference type="Proteomes" id="UP001206548"/>
    </source>
</evidence>